<evidence type="ECO:0000313" key="7">
    <source>
        <dbReference type="EMBL" id="HIP98538.1"/>
    </source>
</evidence>
<dbReference type="Proteomes" id="UP000606463">
    <property type="component" value="Unassembled WGS sequence"/>
</dbReference>
<evidence type="ECO:0000256" key="2">
    <source>
        <dbReference type="ARBA" id="ARBA00009677"/>
    </source>
</evidence>
<evidence type="ECO:0000256" key="4">
    <source>
        <dbReference type="RuleBase" id="RU362116"/>
    </source>
</evidence>
<keyword evidence="7" id="KW-0969">Cilium</keyword>
<evidence type="ECO:0000259" key="5">
    <source>
        <dbReference type="Pfam" id="PF00460"/>
    </source>
</evidence>
<dbReference type="PANTHER" id="PTHR30435">
    <property type="entry name" value="FLAGELLAR PROTEIN"/>
    <property type="match status" value="1"/>
</dbReference>
<dbReference type="Pfam" id="PF06429">
    <property type="entry name" value="Flg_bbr_C"/>
    <property type="match status" value="1"/>
</dbReference>
<gene>
    <name evidence="7" type="ORF">EYH37_04150</name>
</gene>
<dbReference type="GO" id="GO:0009425">
    <property type="term" value="C:bacterial-type flagellum basal body"/>
    <property type="evidence" value="ECO:0007669"/>
    <property type="project" value="UniProtKB-SubCell"/>
</dbReference>
<accession>A0A9D0YPI3</accession>
<dbReference type="Pfam" id="PF00460">
    <property type="entry name" value="Flg_bb_rod"/>
    <property type="match status" value="1"/>
</dbReference>
<proteinExistence type="inferred from homology"/>
<evidence type="ECO:0000259" key="6">
    <source>
        <dbReference type="Pfam" id="PF06429"/>
    </source>
</evidence>
<evidence type="ECO:0000256" key="3">
    <source>
        <dbReference type="ARBA" id="ARBA00023143"/>
    </source>
</evidence>
<name>A0A9D0YPI3_AQUAO</name>
<dbReference type="InterPro" id="IPR001444">
    <property type="entry name" value="Flag_bb_rod_N"/>
</dbReference>
<evidence type="ECO:0000313" key="8">
    <source>
        <dbReference type="Proteomes" id="UP000606463"/>
    </source>
</evidence>
<dbReference type="GO" id="GO:0009424">
    <property type="term" value="C:bacterial-type flagellum hook"/>
    <property type="evidence" value="ECO:0007669"/>
    <property type="project" value="TreeGrafter"/>
</dbReference>
<comment type="function">
    <text evidence="4">A flexible structure which links the flagellar filament to the drive apparatus in the basal body.</text>
</comment>
<sequence length="551" mass="61458">MLRSFFTAITGIKSSRGWLDITADNIANANTIGFKKSKPIFQDIVLQNIMQYQPATGTFSNTTVGGGVTLGHTLRDFSLGSFKTTGVNTDIAIEGDGFLILEDNNGVKYYSRDGQLTFAGGEKHGKEVMYLVHSSGLKVLGLSYTTNKLEPVTVDSILEPKATEKIYTQDGSNLDPRGTTPTVDFDPNNAQSFNIVYTVKIYTTDGQTKDVSIYMKKLNPKLYDKNGNHYYTFVAKDDVGNNHFVYFNPNDNSYYKTKVATSTTLTSLPDNAVLIARDVVYGSDKYEVYWYLDKDNKPHIVAKNQNTGDIYEVTLDTNNKLTNYKTIQAATVEDYWETFVLLKVNDHEVYNVLNTTNKVIKNPLTNDVDKENDEVYAILHFKDGKIQPDYSRIGIDLTQLPQTLRDKLLLKEVDLNGLTQYPVEFLLGYNQDGYGAGRFTGLSIGEDGTITALYSNGVSKTIYRLQLAYFRDKQALMPKGSNIFTTLSTVQPLIEYAGASAKIRAGALELSNVDITEEMINMITAEKAYQANAKVIQTGQTIMDTTINLKR</sequence>
<comment type="caution">
    <text evidence="7">The sequence shown here is derived from an EMBL/GenBank/DDBJ whole genome shotgun (WGS) entry which is preliminary data.</text>
</comment>
<organism evidence="7 8">
    <name type="scientific">Aquifex aeolicus</name>
    <dbReference type="NCBI Taxonomy" id="63363"/>
    <lineage>
        <taxon>Bacteria</taxon>
        <taxon>Pseudomonadati</taxon>
        <taxon>Aquificota</taxon>
        <taxon>Aquificia</taxon>
        <taxon>Aquificales</taxon>
        <taxon>Aquificaceae</taxon>
        <taxon>Aquifex</taxon>
    </lineage>
</organism>
<keyword evidence="3 4" id="KW-0975">Bacterial flagellum</keyword>
<comment type="subcellular location">
    <subcellularLocation>
        <location evidence="1 4">Bacterial flagellum basal body</location>
    </subcellularLocation>
</comment>
<protein>
    <recommendedName>
        <fullName evidence="4">Flagellar hook protein FlgE</fullName>
    </recommendedName>
</protein>
<dbReference type="EMBL" id="DQVE01000044">
    <property type="protein sequence ID" value="HIP98538.1"/>
    <property type="molecule type" value="Genomic_DNA"/>
</dbReference>
<feature type="domain" description="Flagellar basal body rod protein N-terminal" evidence="5">
    <location>
        <begin position="19"/>
        <end position="35"/>
    </location>
</feature>
<reference evidence="7" key="1">
    <citation type="journal article" date="2020" name="ISME J.">
        <title>Gammaproteobacteria mediating utilization of methyl-, sulfur- and petroleum organic compounds in deep ocean hydrothermal plumes.</title>
        <authorList>
            <person name="Zhou Z."/>
            <person name="Liu Y."/>
            <person name="Pan J."/>
            <person name="Cron B.R."/>
            <person name="Toner B.M."/>
            <person name="Anantharaman K."/>
            <person name="Breier J.A."/>
            <person name="Dick G.J."/>
            <person name="Li M."/>
        </authorList>
    </citation>
    <scope>NUCLEOTIDE SEQUENCE</scope>
    <source>
        <strain evidence="7">SZUA-1501</strain>
    </source>
</reference>
<dbReference type="InterPro" id="IPR019776">
    <property type="entry name" value="Flagellar_basal_body_rod_CS"/>
</dbReference>
<dbReference type="SUPFAM" id="SSF117143">
    <property type="entry name" value="Flagellar hook protein flgE"/>
    <property type="match status" value="1"/>
</dbReference>
<dbReference type="AlphaFoldDB" id="A0A9D0YPI3"/>
<keyword evidence="7" id="KW-0282">Flagellum</keyword>
<dbReference type="InterPro" id="IPR020013">
    <property type="entry name" value="Flagellar_FlgE/F/G"/>
</dbReference>
<dbReference type="NCBIfam" id="TIGR03506">
    <property type="entry name" value="FlgEFG_subfam"/>
    <property type="match status" value="1"/>
</dbReference>
<comment type="similarity">
    <text evidence="2 4">Belongs to the flagella basal body rod proteins family.</text>
</comment>
<dbReference type="InterPro" id="IPR037925">
    <property type="entry name" value="FlgE/F/G-like"/>
</dbReference>
<dbReference type="GO" id="GO:0005829">
    <property type="term" value="C:cytosol"/>
    <property type="evidence" value="ECO:0007669"/>
    <property type="project" value="TreeGrafter"/>
</dbReference>
<dbReference type="InterPro" id="IPR010930">
    <property type="entry name" value="Flg_bb/hook_C_dom"/>
</dbReference>
<dbReference type="PANTHER" id="PTHR30435:SF1">
    <property type="entry name" value="FLAGELLAR HOOK PROTEIN FLGE"/>
    <property type="match status" value="1"/>
</dbReference>
<feature type="domain" description="Flagellar basal-body/hook protein C-terminal" evidence="6">
    <location>
        <begin position="505"/>
        <end position="549"/>
    </location>
</feature>
<evidence type="ECO:0000256" key="1">
    <source>
        <dbReference type="ARBA" id="ARBA00004117"/>
    </source>
</evidence>
<keyword evidence="7" id="KW-0966">Cell projection</keyword>
<dbReference type="GO" id="GO:0071978">
    <property type="term" value="P:bacterial-type flagellum-dependent swarming motility"/>
    <property type="evidence" value="ECO:0007669"/>
    <property type="project" value="TreeGrafter"/>
</dbReference>
<dbReference type="PROSITE" id="PS00588">
    <property type="entry name" value="FLAGELLA_BB_ROD"/>
    <property type="match status" value="1"/>
</dbReference>